<evidence type="ECO:0000259" key="6">
    <source>
        <dbReference type="Pfam" id="PF02350"/>
    </source>
</evidence>
<gene>
    <name evidence="7" type="primary">wecB</name>
    <name evidence="7" type="ORF">ICI42_02230</name>
</gene>
<dbReference type="EC" id="5.1.3.14" evidence="4"/>
<reference evidence="7" key="1">
    <citation type="submission" date="2020-09" db="EMBL/GenBank/DDBJ databases">
        <title>Genome seq and assembly of Tianweitania sp.</title>
        <authorList>
            <person name="Chhetri G."/>
        </authorList>
    </citation>
    <scope>NUCLEOTIDE SEQUENCE</scope>
    <source>
        <strain evidence="7">Rool2</strain>
    </source>
</reference>
<comment type="catalytic activity">
    <reaction evidence="2">
        <text>UDP-N-acetyl-alpha-D-glucosamine = UDP-N-acetyl-alpha-D-mannosamine</text>
        <dbReference type="Rhea" id="RHEA:17213"/>
        <dbReference type="ChEBI" id="CHEBI:57705"/>
        <dbReference type="ChEBI" id="CHEBI:68623"/>
        <dbReference type="EC" id="5.1.3.14"/>
    </reaction>
</comment>
<dbReference type="Pfam" id="PF02350">
    <property type="entry name" value="Epimerase_2"/>
    <property type="match status" value="1"/>
</dbReference>
<organism evidence="7 8">
    <name type="scientific">Oryzicola mucosus</name>
    <dbReference type="NCBI Taxonomy" id="2767425"/>
    <lineage>
        <taxon>Bacteria</taxon>
        <taxon>Pseudomonadati</taxon>
        <taxon>Pseudomonadota</taxon>
        <taxon>Alphaproteobacteria</taxon>
        <taxon>Hyphomicrobiales</taxon>
        <taxon>Phyllobacteriaceae</taxon>
        <taxon>Oryzicola</taxon>
    </lineage>
</organism>
<dbReference type="PANTHER" id="PTHR43174">
    <property type="entry name" value="UDP-N-ACETYLGLUCOSAMINE 2-EPIMERASE"/>
    <property type="match status" value="1"/>
</dbReference>
<dbReference type="Proteomes" id="UP000643405">
    <property type="component" value="Unassembled WGS sequence"/>
</dbReference>
<evidence type="ECO:0000256" key="3">
    <source>
        <dbReference type="ARBA" id="ARBA00038209"/>
    </source>
</evidence>
<evidence type="ECO:0000313" key="8">
    <source>
        <dbReference type="Proteomes" id="UP000643405"/>
    </source>
</evidence>
<proteinExistence type="inferred from homology"/>
<dbReference type="EMBL" id="JACVVX010000001">
    <property type="protein sequence ID" value="MBD0413473.1"/>
    <property type="molecule type" value="Genomic_DNA"/>
</dbReference>
<feature type="domain" description="UDP-N-acetylglucosamine 2-epimerase" evidence="6">
    <location>
        <begin position="23"/>
        <end position="366"/>
    </location>
</feature>
<dbReference type="GO" id="GO:0008761">
    <property type="term" value="F:UDP-N-acetylglucosamine 2-epimerase activity"/>
    <property type="evidence" value="ECO:0007669"/>
    <property type="project" value="UniProtKB-EC"/>
</dbReference>
<dbReference type="NCBIfam" id="TIGR00236">
    <property type="entry name" value="wecB"/>
    <property type="match status" value="1"/>
</dbReference>
<comment type="similarity">
    <text evidence="3 5">Belongs to the UDP-N-acetylglucosamine 2-epimerase family.</text>
</comment>
<evidence type="ECO:0000256" key="5">
    <source>
        <dbReference type="RuleBase" id="RU003513"/>
    </source>
</evidence>
<dbReference type="SUPFAM" id="SSF53756">
    <property type="entry name" value="UDP-Glycosyltransferase/glycogen phosphorylase"/>
    <property type="match status" value="1"/>
</dbReference>
<dbReference type="RefSeq" id="WP_188162906.1">
    <property type="nucleotide sequence ID" value="NZ_JACVVX010000001.1"/>
</dbReference>
<evidence type="ECO:0000256" key="2">
    <source>
        <dbReference type="ARBA" id="ARBA00036080"/>
    </source>
</evidence>
<dbReference type="AlphaFoldDB" id="A0A8J6U0Z1"/>
<evidence type="ECO:0000313" key="7">
    <source>
        <dbReference type="EMBL" id="MBD0413473.1"/>
    </source>
</evidence>
<protein>
    <recommendedName>
        <fullName evidence="4">UDP-N-acetylglucosamine 2-epimerase (non-hydrolyzing)</fullName>
        <ecNumber evidence="4">5.1.3.14</ecNumber>
    </recommendedName>
</protein>
<dbReference type="Gene3D" id="3.40.50.2000">
    <property type="entry name" value="Glycogen Phosphorylase B"/>
    <property type="match status" value="2"/>
</dbReference>
<dbReference type="InterPro" id="IPR029767">
    <property type="entry name" value="WecB-like"/>
</dbReference>
<sequence>MKHFVLVLGTRPEAIKLLPLNIELRKKENVRTTVILTGQHRELVEDVFHTFGCDADIKLDTMKHNQSLAGITARVLEGLDGLLPEDADLVIVQGDTASAFVGSLLAYYRGIPCAHVEAGLRSGDVHSPFPEEFNRRAVSITARWHFAPTLTAAGNLAAEGIHDHVHVVGNTSIDAALTIAAKNLPPSDMLRAALPELTDSNARVVLVSAHRRESFGEGITSIIAAIRKIAKERPDFVFVWPVHPNPNIHGVVMESLANIGNIRLLKPLSYNDLLIVMQRSYLALSDSGGIQEEAPCFACPVLVLRKTTERPEAIEAGCNILVGTDTGAIVDAFNRLADDRALHRRMTEIDNPYGDGTASRKIADTLLSAV</sequence>
<comment type="caution">
    <text evidence="7">The sequence shown here is derived from an EMBL/GenBank/DDBJ whole genome shotgun (WGS) entry which is preliminary data.</text>
</comment>
<evidence type="ECO:0000256" key="4">
    <source>
        <dbReference type="ARBA" id="ARBA00038858"/>
    </source>
</evidence>
<dbReference type="CDD" id="cd03786">
    <property type="entry name" value="GTB_UDP-GlcNAc_2-Epimerase"/>
    <property type="match status" value="1"/>
</dbReference>
<evidence type="ECO:0000256" key="1">
    <source>
        <dbReference type="ARBA" id="ARBA00023235"/>
    </source>
</evidence>
<accession>A0A8J6U0Z1</accession>
<dbReference type="InterPro" id="IPR003331">
    <property type="entry name" value="UDP_GlcNAc_Epimerase_2_dom"/>
</dbReference>
<name>A0A8J6U0Z1_9HYPH</name>
<keyword evidence="1 5" id="KW-0413">Isomerase</keyword>
<dbReference type="PANTHER" id="PTHR43174:SF2">
    <property type="entry name" value="UDP-N-ACETYLGLUCOSAMINE 2-EPIMERASE"/>
    <property type="match status" value="1"/>
</dbReference>
<keyword evidence="8" id="KW-1185">Reference proteome</keyword>